<accession>A0AAD6N8E3</accession>
<keyword evidence="3" id="KW-1185">Reference proteome</keyword>
<sequence>MRPILLNVLTPLLGRRPRSPFGPERPSSELLTDVARKDTNTRIRRPRKVEKHGGMERLETQNAENAMSSIAGRMLERKALLCPTVEDDLSRDSSSGHQVAVSMAALLRNQRRDGKDVPLSDASSPTTTLEKQTQYCEGGLAITLGATGPLPDIDRRSHVSSPFKVVSLASASDGFLSCVSNTCWLSKFKENHNLVFQSSSPLQVPSTFDTGIDPKLLLKCSS</sequence>
<name>A0AAD6N8E3_PENCN</name>
<reference evidence="2" key="1">
    <citation type="journal article" date="2023" name="IMA Fungus">
        <title>Comparative genomic study of the Penicillium genus elucidates a diverse pangenome and 15 lateral gene transfer events.</title>
        <authorList>
            <person name="Petersen C."/>
            <person name="Sorensen T."/>
            <person name="Nielsen M.R."/>
            <person name="Sondergaard T.E."/>
            <person name="Sorensen J.L."/>
            <person name="Fitzpatrick D.A."/>
            <person name="Frisvad J.C."/>
            <person name="Nielsen K.L."/>
        </authorList>
    </citation>
    <scope>NUCLEOTIDE SEQUENCE</scope>
    <source>
        <strain evidence="2">IBT 15450</strain>
    </source>
</reference>
<protein>
    <submittedName>
        <fullName evidence="2">Uncharacterized protein</fullName>
    </submittedName>
</protein>
<feature type="region of interest" description="Disordered" evidence="1">
    <location>
        <begin position="13"/>
        <end position="47"/>
    </location>
</feature>
<comment type="caution">
    <text evidence="2">The sequence shown here is derived from an EMBL/GenBank/DDBJ whole genome shotgun (WGS) entry which is preliminary data.</text>
</comment>
<dbReference type="Proteomes" id="UP001219568">
    <property type="component" value="Unassembled WGS sequence"/>
</dbReference>
<dbReference type="AlphaFoldDB" id="A0AAD6N8E3"/>
<organism evidence="2 3">
    <name type="scientific">Penicillium canescens</name>
    <dbReference type="NCBI Taxonomy" id="5083"/>
    <lineage>
        <taxon>Eukaryota</taxon>
        <taxon>Fungi</taxon>
        <taxon>Dikarya</taxon>
        <taxon>Ascomycota</taxon>
        <taxon>Pezizomycotina</taxon>
        <taxon>Eurotiomycetes</taxon>
        <taxon>Eurotiomycetidae</taxon>
        <taxon>Eurotiales</taxon>
        <taxon>Aspergillaceae</taxon>
        <taxon>Penicillium</taxon>
    </lineage>
</organism>
<evidence type="ECO:0000256" key="1">
    <source>
        <dbReference type="SAM" id="MobiDB-lite"/>
    </source>
</evidence>
<evidence type="ECO:0000313" key="2">
    <source>
        <dbReference type="EMBL" id="KAJ6041385.1"/>
    </source>
</evidence>
<proteinExistence type="predicted"/>
<dbReference type="EMBL" id="JAQJZL010000005">
    <property type="protein sequence ID" value="KAJ6041385.1"/>
    <property type="molecule type" value="Genomic_DNA"/>
</dbReference>
<reference evidence="2" key="2">
    <citation type="submission" date="2023-01" db="EMBL/GenBank/DDBJ databases">
        <authorList>
            <person name="Petersen C."/>
        </authorList>
    </citation>
    <scope>NUCLEOTIDE SEQUENCE</scope>
    <source>
        <strain evidence="2">IBT 15450</strain>
    </source>
</reference>
<gene>
    <name evidence="2" type="ORF">N7460_006775</name>
</gene>
<feature type="region of interest" description="Disordered" evidence="1">
    <location>
        <begin position="111"/>
        <end position="130"/>
    </location>
</feature>
<feature type="compositionally biased region" description="Polar residues" evidence="1">
    <location>
        <begin position="121"/>
        <end position="130"/>
    </location>
</feature>
<evidence type="ECO:0000313" key="3">
    <source>
        <dbReference type="Proteomes" id="UP001219568"/>
    </source>
</evidence>